<dbReference type="Pfam" id="PF20388">
    <property type="entry name" value="DUF6683"/>
    <property type="match status" value="1"/>
</dbReference>
<name>A0A563U241_9SPHI</name>
<dbReference type="Proteomes" id="UP000320042">
    <property type="component" value="Unassembled WGS sequence"/>
</dbReference>
<keyword evidence="1" id="KW-0732">Signal</keyword>
<evidence type="ECO:0000313" key="2">
    <source>
        <dbReference type="EMBL" id="TWR24719.1"/>
    </source>
</evidence>
<evidence type="ECO:0008006" key="4">
    <source>
        <dbReference type="Google" id="ProtNLM"/>
    </source>
</evidence>
<reference evidence="2 3" key="1">
    <citation type="submission" date="2019-07" db="EMBL/GenBank/DDBJ databases">
        <authorList>
            <person name="Kim J."/>
        </authorList>
    </citation>
    <scope>NUCLEOTIDE SEQUENCE [LARGE SCALE GENOMIC DNA]</scope>
    <source>
        <strain evidence="3">dk17</strain>
    </source>
</reference>
<feature type="signal peptide" evidence="1">
    <location>
        <begin position="1"/>
        <end position="26"/>
    </location>
</feature>
<evidence type="ECO:0000256" key="1">
    <source>
        <dbReference type="SAM" id="SignalP"/>
    </source>
</evidence>
<feature type="chain" id="PRO_5021819645" description="DUF4197 domain-containing protein" evidence="1">
    <location>
        <begin position="27"/>
        <end position="247"/>
    </location>
</feature>
<comment type="caution">
    <text evidence="2">The sequence shown here is derived from an EMBL/GenBank/DDBJ whole genome shotgun (WGS) entry which is preliminary data.</text>
</comment>
<dbReference type="AlphaFoldDB" id="A0A563U241"/>
<dbReference type="InterPro" id="IPR046505">
    <property type="entry name" value="DUF6683"/>
</dbReference>
<proteinExistence type="predicted"/>
<dbReference type="RefSeq" id="WP_146383261.1">
    <property type="nucleotide sequence ID" value="NZ_VOEJ01000010.1"/>
</dbReference>
<organism evidence="2 3">
    <name type="scientific">Mucilaginibacter pallidiroseus</name>
    <dbReference type="NCBI Taxonomy" id="2599295"/>
    <lineage>
        <taxon>Bacteria</taxon>
        <taxon>Pseudomonadati</taxon>
        <taxon>Bacteroidota</taxon>
        <taxon>Sphingobacteriia</taxon>
        <taxon>Sphingobacteriales</taxon>
        <taxon>Sphingobacteriaceae</taxon>
        <taxon>Mucilaginibacter</taxon>
    </lineage>
</organism>
<dbReference type="EMBL" id="VOEJ01000010">
    <property type="protein sequence ID" value="TWR24719.1"/>
    <property type="molecule type" value="Genomic_DNA"/>
</dbReference>
<gene>
    <name evidence="2" type="ORF">FPZ43_17620</name>
</gene>
<dbReference type="OrthoDB" id="881807at2"/>
<keyword evidence="3" id="KW-1185">Reference proteome</keyword>
<evidence type="ECO:0000313" key="3">
    <source>
        <dbReference type="Proteomes" id="UP000320042"/>
    </source>
</evidence>
<protein>
    <recommendedName>
        <fullName evidence="4">DUF4197 domain-containing protein</fullName>
    </recommendedName>
</protein>
<sequence>MKRFKRLISAWLLTLLGLCVNNAAHAQQSVDLIMDNFTSSVISQTTTLLNNSAVESSMRNASRKHGAAKPVIKNVNLSYTPSSALQQKTFQDLSRKLTAKNAAAGQAINNALGAGKTNYNQLFAQLVQESGLPANNAATALAAYLEVGYMIVNNIQGAGIITPAMDKALQRQAAGILSQNRSLTSPTAVAQLGETLKLQAVVLYLGWQSTLKTNQLSGFQDNIKQQFKGMGLDLSQVRLTSRGFVKK</sequence>
<accession>A0A563U241</accession>